<dbReference type="Proteomes" id="UP001138500">
    <property type="component" value="Unassembled WGS sequence"/>
</dbReference>
<evidence type="ECO:0000313" key="3">
    <source>
        <dbReference type="Proteomes" id="UP001138500"/>
    </source>
</evidence>
<dbReference type="InterPro" id="IPR010497">
    <property type="entry name" value="Epoxide_hydro_N"/>
</dbReference>
<dbReference type="Gene3D" id="3.40.50.1820">
    <property type="entry name" value="alpha/beta hydrolase"/>
    <property type="match status" value="1"/>
</dbReference>
<protein>
    <submittedName>
        <fullName evidence="2">Alpha/beta-hydrolase</fullName>
    </submittedName>
</protein>
<organism evidence="2 3">
    <name type="scientific">Teratosphaeria destructans</name>
    <dbReference type="NCBI Taxonomy" id="418781"/>
    <lineage>
        <taxon>Eukaryota</taxon>
        <taxon>Fungi</taxon>
        <taxon>Dikarya</taxon>
        <taxon>Ascomycota</taxon>
        <taxon>Pezizomycotina</taxon>
        <taxon>Dothideomycetes</taxon>
        <taxon>Dothideomycetidae</taxon>
        <taxon>Mycosphaerellales</taxon>
        <taxon>Teratosphaeriaceae</taxon>
        <taxon>Teratosphaeria</taxon>
    </lineage>
</organism>
<reference evidence="2 3" key="2">
    <citation type="journal article" date="2021" name="Curr. Genet.">
        <title>Genetic response to nitrogen starvation in the aggressive Eucalyptus foliar pathogen Teratosphaeria destructans.</title>
        <authorList>
            <person name="Havenga M."/>
            <person name="Wingfield B.D."/>
            <person name="Wingfield M.J."/>
            <person name="Dreyer L.L."/>
            <person name="Roets F."/>
            <person name="Aylward J."/>
        </authorList>
    </citation>
    <scope>NUCLEOTIDE SEQUENCE [LARGE SCALE GENOMIC DNA]</scope>
    <source>
        <strain evidence="2">CMW44962</strain>
    </source>
</reference>
<dbReference type="AlphaFoldDB" id="A0A9W7W3U1"/>
<sequence>MPSADIKPFKLTVPDREVQRLNAKLRDTRPPTKDVVPDAESEYGIPTTWATEMYEYWRDQSSWNAAEADTMRGSNIMVRLAGYCKAVEPPSGTYHSRQS</sequence>
<feature type="domain" description="Epoxide hydrolase N-terminal" evidence="1">
    <location>
        <begin position="6"/>
        <end position="77"/>
    </location>
</feature>
<keyword evidence="3" id="KW-1185">Reference proteome</keyword>
<dbReference type="SUPFAM" id="SSF53474">
    <property type="entry name" value="alpha/beta-Hydrolases"/>
    <property type="match status" value="1"/>
</dbReference>
<comment type="caution">
    <text evidence="2">The sequence shown here is derived from an EMBL/GenBank/DDBJ whole genome shotgun (WGS) entry which is preliminary data.</text>
</comment>
<evidence type="ECO:0000313" key="2">
    <source>
        <dbReference type="EMBL" id="KAH9829730.1"/>
    </source>
</evidence>
<reference evidence="2 3" key="1">
    <citation type="journal article" date="2018" name="IMA Fungus">
        <title>IMA Genome-F 10: Nine draft genome sequences of Claviceps purpurea s.lat., including C. arundinis, C. humidiphila, and C. cf. spartinae, pseudomolecules for the pitch canker pathogen Fusarium circinatum, draft genome of Davidsoniella eucalypti, Grosmannia galeiformis, Quambalaria eucalypti, and Teratosphaeria destructans.</title>
        <authorList>
            <person name="Wingfield B.D."/>
            <person name="Liu M."/>
            <person name="Nguyen H.D."/>
            <person name="Lane F.A."/>
            <person name="Morgan S.W."/>
            <person name="De Vos L."/>
            <person name="Wilken P.M."/>
            <person name="Duong T.A."/>
            <person name="Aylward J."/>
            <person name="Coetzee M.P."/>
            <person name="Dadej K."/>
            <person name="De Beer Z.W."/>
            <person name="Findlay W."/>
            <person name="Havenga M."/>
            <person name="Kolarik M."/>
            <person name="Menzies J.G."/>
            <person name="Naidoo K."/>
            <person name="Pochopski O."/>
            <person name="Shoukouhi P."/>
            <person name="Santana Q.C."/>
            <person name="Seifert K.A."/>
            <person name="Soal N."/>
            <person name="Steenkamp E.T."/>
            <person name="Tatham C.T."/>
            <person name="van der Nest M.A."/>
            <person name="Wingfield M.J."/>
        </authorList>
    </citation>
    <scope>NUCLEOTIDE SEQUENCE [LARGE SCALE GENOMIC DNA]</scope>
    <source>
        <strain evidence="2">CMW44962</strain>
    </source>
</reference>
<dbReference type="EMBL" id="RIBY02001334">
    <property type="protein sequence ID" value="KAH9829730.1"/>
    <property type="molecule type" value="Genomic_DNA"/>
</dbReference>
<evidence type="ECO:0000259" key="1">
    <source>
        <dbReference type="Pfam" id="PF06441"/>
    </source>
</evidence>
<dbReference type="InterPro" id="IPR029058">
    <property type="entry name" value="AB_hydrolase_fold"/>
</dbReference>
<accession>A0A9W7W3U1</accession>
<dbReference type="OrthoDB" id="7130006at2759"/>
<proteinExistence type="predicted"/>
<gene>
    <name evidence="2" type="ORF">Tdes44962_MAKER02205</name>
</gene>
<dbReference type="Pfam" id="PF06441">
    <property type="entry name" value="EHN"/>
    <property type="match status" value="1"/>
</dbReference>
<name>A0A9W7W3U1_9PEZI</name>